<dbReference type="OrthoDB" id="1708017at2759"/>
<protein>
    <submittedName>
        <fullName evidence="3">Uncharacterized protein</fullName>
    </submittedName>
</protein>
<gene>
    <name evidence="3" type="ORF">PanWU01x14_213890</name>
</gene>
<reference evidence="4" key="1">
    <citation type="submission" date="2016-06" db="EMBL/GenBank/DDBJ databases">
        <title>Parallel loss of symbiosis genes in relatives of nitrogen-fixing non-legume Parasponia.</title>
        <authorList>
            <person name="Van Velzen R."/>
            <person name="Holmer R."/>
            <person name="Bu F."/>
            <person name="Rutten L."/>
            <person name="Van Zeijl A."/>
            <person name="Liu W."/>
            <person name="Santuari L."/>
            <person name="Cao Q."/>
            <person name="Sharma T."/>
            <person name="Shen D."/>
            <person name="Roswanjaya Y."/>
            <person name="Wardhani T."/>
            <person name="Kalhor M.S."/>
            <person name="Jansen J."/>
            <person name="Van den Hoogen J."/>
            <person name="Gungor B."/>
            <person name="Hartog M."/>
            <person name="Hontelez J."/>
            <person name="Verver J."/>
            <person name="Yang W.-C."/>
            <person name="Schijlen E."/>
            <person name="Repin R."/>
            <person name="Schilthuizen M."/>
            <person name="Schranz E."/>
            <person name="Heidstra R."/>
            <person name="Miyata K."/>
            <person name="Fedorova E."/>
            <person name="Kohlen W."/>
            <person name="Bisseling T."/>
            <person name="Smit S."/>
            <person name="Geurts R."/>
        </authorList>
    </citation>
    <scope>NUCLEOTIDE SEQUENCE [LARGE SCALE GENOMIC DNA]</scope>
    <source>
        <strain evidence="4">cv. WU1-14</strain>
    </source>
</reference>
<accession>A0A2P5BSN7</accession>
<organism evidence="3 4">
    <name type="scientific">Parasponia andersonii</name>
    <name type="common">Sponia andersonii</name>
    <dbReference type="NCBI Taxonomy" id="3476"/>
    <lineage>
        <taxon>Eukaryota</taxon>
        <taxon>Viridiplantae</taxon>
        <taxon>Streptophyta</taxon>
        <taxon>Embryophyta</taxon>
        <taxon>Tracheophyta</taxon>
        <taxon>Spermatophyta</taxon>
        <taxon>Magnoliopsida</taxon>
        <taxon>eudicotyledons</taxon>
        <taxon>Gunneridae</taxon>
        <taxon>Pentapetalae</taxon>
        <taxon>rosids</taxon>
        <taxon>fabids</taxon>
        <taxon>Rosales</taxon>
        <taxon>Cannabaceae</taxon>
        <taxon>Parasponia</taxon>
    </lineage>
</organism>
<proteinExistence type="predicted"/>
<dbReference type="AlphaFoldDB" id="A0A2P5BSN7"/>
<evidence type="ECO:0000313" key="4">
    <source>
        <dbReference type="Proteomes" id="UP000237105"/>
    </source>
</evidence>
<dbReference type="Proteomes" id="UP000237105">
    <property type="component" value="Unassembled WGS sequence"/>
</dbReference>
<keyword evidence="4" id="KW-1185">Reference proteome</keyword>
<keyword evidence="2" id="KW-0472">Membrane</keyword>
<evidence type="ECO:0000256" key="2">
    <source>
        <dbReference type="SAM" id="Phobius"/>
    </source>
</evidence>
<feature type="region of interest" description="Disordered" evidence="1">
    <location>
        <begin position="1"/>
        <end position="20"/>
    </location>
</feature>
<dbReference type="EMBL" id="JXTB01000228">
    <property type="protein sequence ID" value="PON51819.1"/>
    <property type="molecule type" value="Genomic_DNA"/>
</dbReference>
<keyword evidence="2" id="KW-1133">Transmembrane helix</keyword>
<evidence type="ECO:0000256" key="1">
    <source>
        <dbReference type="SAM" id="MobiDB-lite"/>
    </source>
</evidence>
<feature type="transmembrane region" description="Helical" evidence="2">
    <location>
        <begin position="29"/>
        <end position="51"/>
    </location>
</feature>
<sequence length="79" mass="9077">MRPTTYNPSYESPPPSNNSQKSYRILSRLIFVLFVLVIIINISISFTWLVLNSQLPLVTISNFTLPPDHHNHPNDDQTI</sequence>
<feature type="compositionally biased region" description="Low complexity" evidence="1">
    <location>
        <begin position="1"/>
        <end position="10"/>
    </location>
</feature>
<evidence type="ECO:0000313" key="3">
    <source>
        <dbReference type="EMBL" id="PON51819.1"/>
    </source>
</evidence>
<name>A0A2P5BSN7_PARAD</name>
<comment type="caution">
    <text evidence="3">The sequence shown here is derived from an EMBL/GenBank/DDBJ whole genome shotgun (WGS) entry which is preliminary data.</text>
</comment>
<keyword evidence="2" id="KW-0812">Transmembrane</keyword>